<evidence type="ECO:0000256" key="14">
    <source>
        <dbReference type="RuleBase" id="RU003448"/>
    </source>
</evidence>
<dbReference type="InterPro" id="IPR002912">
    <property type="entry name" value="ACT_dom"/>
</dbReference>
<evidence type="ECO:0000313" key="17">
    <source>
        <dbReference type="EMBL" id="KJY48691.1"/>
    </source>
</evidence>
<dbReference type="InterPro" id="IPR042199">
    <property type="entry name" value="AsparK_Bifunc_asparK/hSer_DH"/>
</dbReference>
<keyword evidence="18" id="KW-1185">Reference proteome</keyword>
<comment type="pathway">
    <text evidence="2 15">Amino-acid biosynthesis; L-lysine biosynthesis via DAP pathway; (S)-tetrahydrodipicolinate from L-aspartate: step 1/4.</text>
</comment>
<comment type="caution">
    <text evidence="17">The sequence shown here is derived from an EMBL/GenBank/DDBJ whole genome shotgun (WGS) entry which is preliminary data.</text>
</comment>
<dbReference type="CDD" id="cd04916">
    <property type="entry name" value="ACT_AKiii-YclM-BS_2"/>
    <property type="match status" value="1"/>
</dbReference>
<evidence type="ECO:0000256" key="1">
    <source>
        <dbReference type="ARBA" id="ARBA00003121"/>
    </source>
</evidence>
<evidence type="ECO:0000256" key="7">
    <source>
        <dbReference type="ARBA" id="ARBA00022741"/>
    </source>
</evidence>
<dbReference type="InterPro" id="IPR035804">
    <property type="entry name" value="AKIII_YclM_N"/>
</dbReference>
<dbReference type="CDD" id="cd04911">
    <property type="entry name" value="ACT_AKiii-YclM-BS_1"/>
    <property type="match status" value="1"/>
</dbReference>
<evidence type="ECO:0000256" key="2">
    <source>
        <dbReference type="ARBA" id="ARBA00004766"/>
    </source>
</evidence>
<dbReference type="NCBIfam" id="NF006540">
    <property type="entry name" value="PRK09034.1"/>
    <property type="match status" value="1"/>
</dbReference>
<reference evidence="17 18" key="1">
    <citation type="submission" date="2014-12" db="EMBL/GenBank/DDBJ databases">
        <title>Comparative genomics of the lactic acid bacteria isolated from the honey bee gut.</title>
        <authorList>
            <person name="Ellegaard K.M."/>
            <person name="Tamarit D."/>
            <person name="Javelind E."/>
            <person name="Olofsson T."/>
            <person name="Andersson S.G."/>
            <person name="Vasquez A."/>
        </authorList>
    </citation>
    <scope>NUCLEOTIDE SEQUENCE [LARGE SCALE GENOMIC DNA]</scope>
    <source>
        <strain evidence="17 18">Hon2</strain>
    </source>
</reference>
<dbReference type="GO" id="GO:0009090">
    <property type="term" value="P:homoserine biosynthetic process"/>
    <property type="evidence" value="ECO:0007669"/>
    <property type="project" value="TreeGrafter"/>
</dbReference>
<accession>A0A0F4KTZ7</accession>
<keyword evidence="8 14" id="KW-0418">Kinase</keyword>
<sequence>MKVVKFGGSSLANGEQFQKVINIIRNDPTRKVIVTSAPGKRFQDDIKVTDLLIKYAQSTLKQIDCTEVIDQIWDRYQIIANYFQISQDLLQPLYQELINLPNHSYKDSDFLLAAFKAHGEKINAQLLALILQQQQVPAQFLDPATAGFMVSDNANDARVLSETYQNLSKWRQTPQLLIVPGFYGITKAGDIATFSRGGSDISGAIWARGLQAELYENFTDVNAIYAADPRIVPQPHPIKIMTYRELRELSYAGFSVFHDEALLPAIEGQILINVKNTNHPDLPGTMIVPEKNFQPQGIVTGVASSNHFAALYLHRYLLNKEVGFTLKLLQVFYKFNISYEHMPSGIDDLTVIFDKRQFTESIRQQMCQEIQKVLQPDKLEWIDDYAIIMVVGEGMRNKIGVMKNITVPLANKHIAIHMINQGASRISIMLGTKKADATAAVAQIYQQFFDE</sequence>
<dbReference type="PROSITE" id="PS51671">
    <property type="entry name" value="ACT"/>
    <property type="match status" value="1"/>
</dbReference>
<dbReference type="STRING" id="1218508.JG29_10980"/>
<keyword evidence="11" id="KW-0457">Lysine biosynthesis</keyword>
<dbReference type="PANTHER" id="PTHR21499:SF67">
    <property type="entry name" value="ASPARTOKINASE 3"/>
    <property type="match status" value="1"/>
</dbReference>
<keyword evidence="9 13" id="KW-0067">ATP-binding</keyword>
<dbReference type="GO" id="GO:0005829">
    <property type="term" value="C:cytosol"/>
    <property type="evidence" value="ECO:0007669"/>
    <property type="project" value="TreeGrafter"/>
</dbReference>
<organism evidence="17 18">
    <name type="scientific">Bombilactobacillus mellis</name>
    <dbReference type="NCBI Taxonomy" id="1218508"/>
    <lineage>
        <taxon>Bacteria</taxon>
        <taxon>Bacillati</taxon>
        <taxon>Bacillota</taxon>
        <taxon>Bacilli</taxon>
        <taxon>Lactobacillales</taxon>
        <taxon>Lactobacillaceae</taxon>
        <taxon>Bombilactobacillus</taxon>
    </lineage>
</organism>
<evidence type="ECO:0000256" key="6">
    <source>
        <dbReference type="ARBA" id="ARBA00022679"/>
    </source>
</evidence>
<feature type="binding site" evidence="13">
    <location>
        <position position="225"/>
    </location>
    <ligand>
        <name>ATP</name>
        <dbReference type="ChEBI" id="CHEBI:30616"/>
    </ligand>
</feature>
<keyword evidence="15" id="KW-0028">Amino-acid biosynthesis</keyword>
<evidence type="ECO:0000313" key="18">
    <source>
        <dbReference type="Proteomes" id="UP000033695"/>
    </source>
</evidence>
<comment type="similarity">
    <text evidence="5 14">Belongs to the aspartokinase family.</text>
</comment>
<dbReference type="InterPro" id="IPR036393">
    <property type="entry name" value="AceGlu_kinase-like_sf"/>
</dbReference>
<feature type="binding site" evidence="13">
    <location>
        <position position="49"/>
    </location>
    <ligand>
        <name>substrate</name>
    </ligand>
</feature>
<dbReference type="Pfam" id="PF22468">
    <property type="entry name" value="ACT_9"/>
    <property type="match status" value="1"/>
</dbReference>
<dbReference type="Proteomes" id="UP000033695">
    <property type="component" value="Unassembled WGS sequence"/>
</dbReference>
<evidence type="ECO:0000256" key="8">
    <source>
        <dbReference type="ARBA" id="ARBA00022777"/>
    </source>
</evidence>
<evidence type="ECO:0000256" key="3">
    <source>
        <dbReference type="ARBA" id="ARBA00004986"/>
    </source>
</evidence>
<evidence type="ECO:0000256" key="10">
    <source>
        <dbReference type="ARBA" id="ARBA00022915"/>
    </source>
</evidence>
<dbReference type="RefSeq" id="WP_045922955.1">
    <property type="nucleotide sequence ID" value="NZ_JBHTHW010000008.1"/>
</dbReference>
<evidence type="ECO:0000256" key="12">
    <source>
        <dbReference type="ARBA" id="ARBA00047872"/>
    </source>
</evidence>
<comment type="pathway">
    <text evidence="4 15">Amino-acid biosynthesis; L-threonine biosynthesis; L-threonine from L-aspartate: step 1/5.</text>
</comment>
<comment type="catalytic activity">
    <reaction evidence="12 14">
        <text>L-aspartate + ATP = 4-phospho-L-aspartate + ADP</text>
        <dbReference type="Rhea" id="RHEA:23776"/>
        <dbReference type="ChEBI" id="CHEBI:29991"/>
        <dbReference type="ChEBI" id="CHEBI:30616"/>
        <dbReference type="ChEBI" id="CHEBI:57535"/>
        <dbReference type="ChEBI" id="CHEBI:456216"/>
        <dbReference type="EC" id="2.7.2.4"/>
    </reaction>
</comment>
<protein>
    <recommendedName>
        <fullName evidence="14">Aspartokinase</fullName>
        <ecNumber evidence="14">2.7.2.4</ecNumber>
    </recommendedName>
</protein>
<evidence type="ECO:0000256" key="15">
    <source>
        <dbReference type="RuleBase" id="RU004249"/>
    </source>
</evidence>
<dbReference type="UniPathway" id="UPA00050">
    <property type="reaction ID" value="UER00461"/>
</dbReference>
<dbReference type="InterPro" id="IPR001048">
    <property type="entry name" value="Asp/Glu/Uridylate_kinase"/>
</dbReference>
<dbReference type="InterPro" id="IPR054352">
    <property type="entry name" value="ACT_Aspartokinase"/>
</dbReference>
<dbReference type="InterPro" id="IPR005260">
    <property type="entry name" value="Asp_kin_monofn"/>
</dbReference>
<dbReference type="PROSITE" id="PS00324">
    <property type="entry name" value="ASPARTOKINASE"/>
    <property type="match status" value="1"/>
</dbReference>
<dbReference type="GO" id="GO:0009088">
    <property type="term" value="P:threonine biosynthetic process"/>
    <property type="evidence" value="ECO:0007669"/>
    <property type="project" value="UniProtKB-UniPathway"/>
</dbReference>
<dbReference type="Pfam" id="PF00696">
    <property type="entry name" value="AA_kinase"/>
    <property type="match status" value="1"/>
</dbReference>
<dbReference type="EC" id="2.7.2.4" evidence="14"/>
<dbReference type="PATRIC" id="fig|1218508.4.peg.1084"/>
<dbReference type="UniPathway" id="UPA00051">
    <property type="reaction ID" value="UER00462"/>
</dbReference>
<gene>
    <name evidence="17" type="primary">lysc1</name>
    <name evidence="17" type="ORF">JG29_10980</name>
</gene>
<dbReference type="AlphaFoldDB" id="A0A0F4KTZ7"/>
<evidence type="ECO:0000256" key="5">
    <source>
        <dbReference type="ARBA" id="ARBA00010122"/>
    </source>
</evidence>
<dbReference type="Gene3D" id="3.30.2130.10">
    <property type="entry name" value="VC0802-like"/>
    <property type="match status" value="1"/>
</dbReference>
<evidence type="ECO:0000256" key="4">
    <source>
        <dbReference type="ARBA" id="ARBA00005139"/>
    </source>
</evidence>
<dbReference type="UniPathway" id="UPA00034">
    <property type="reaction ID" value="UER00015"/>
</dbReference>
<keyword evidence="6 14" id="KW-0808">Transferase</keyword>
<dbReference type="HOGENOM" id="CLU_009116_6_2_9"/>
<dbReference type="Gene3D" id="3.40.1160.10">
    <property type="entry name" value="Acetylglutamate kinase-like"/>
    <property type="match status" value="1"/>
</dbReference>
<dbReference type="InterPro" id="IPR045865">
    <property type="entry name" value="ACT-like_dom_sf"/>
</dbReference>
<dbReference type="GO" id="GO:0019877">
    <property type="term" value="P:diaminopimelate biosynthetic process"/>
    <property type="evidence" value="ECO:0007669"/>
    <property type="project" value="UniProtKB-KW"/>
</dbReference>
<proteinExistence type="inferred from homology"/>
<evidence type="ECO:0000256" key="13">
    <source>
        <dbReference type="PIRSR" id="PIRSR000726-1"/>
    </source>
</evidence>
<dbReference type="EMBL" id="JXBZ01000008">
    <property type="protein sequence ID" value="KJY48691.1"/>
    <property type="molecule type" value="Genomic_DNA"/>
</dbReference>
<dbReference type="GO" id="GO:0005524">
    <property type="term" value="F:ATP binding"/>
    <property type="evidence" value="ECO:0007669"/>
    <property type="project" value="UniProtKB-KW"/>
</dbReference>
<dbReference type="OrthoDB" id="9799110at2"/>
<dbReference type="CDD" id="cd04245">
    <property type="entry name" value="AAK_AKiii-YclM-BS"/>
    <property type="match status" value="1"/>
</dbReference>
<evidence type="ECO:0000256" key="11">
    <source>
        <dbReference type="ARBA" id="ARBA00023154"/>
    </source>
</evidence>
<dbReference type="InterPro" id="IPR018042">
    <property type="entry name" value="Aspartate_kinase_CS"/>
</dbReference>
<feature type="binding site" evidence="13">
    <location>
        <begin position="5"/>
        <end position="8"/>
    </location>
    <ligand>
        <name>ATP</name>
        <dbReference type="ChEBI" id="CHEBI:30616"/>
    </ligand>
</feature>
<feature type="domain" description="ACT" evidence="16">
    <location>
        <begin position="390"/>
        <end position="451"/>
    </location>
</feature>
<dbReference type="SUPFAM" id="SSF53633">
    <property type="entry name" value="Carbamate kinase-like"/>
    <property type="match status" value="1"/>
</dbReference>
<evidence type="ECO:0000256" key="9">
    <source>
        <dbReference type="ARBA" id="ARBA00022840"/>
    </source>
</evidence>
<name>A0A0F4KTZ7_9LACO</name>
<comment type="function">
    <text evidence="1">Catalyzes the phosphorylation of the beta-carboxyl group of aspartic acid with ATP to yield 4-phospho-L-aspartate, which is involved in the branched biosynthetic pathway leading to the biosynthesis of amino acids threonine, isoleucine and methionine.</text>
</comment>
<feature type="binding site" evidence="13">
    <location>
        <position position="120"/>
    </location>
    <ligand>
        <name>substrate</name>
    </ligand>
</feature>
<keyword evidence="10" id="KW-0220">Diaminopimelate biosynthesis</keyword>
<feature type="binding site" evidence="13">
    <location>
        <position position="230"/>
    </location>
    <ligand>
        <name>ATP</name>
        <dbReference type="ChEBI" id="CHEBI:30616"/>
    </ligand>
</feature>
<dbReference type="GO" id="GO:0009089">
    <property type="term" value="P:lysine biosynthetic process via diaminopimelate"/>
    <property type="evidence" value="ECO:0007669"/>
    <property type="project" value="UniProtKB-UniPathway"/>
</dbReference>
<dbReference type="InterPro" id="IPR001341">
    <property type="entry name" value="Asp_kinase"/>
</dbReference>
<keyword evidence="7 13" id="KW-0547">Nucleotide-binding</keyword>
<dbReference type="SUPFAM" id="SSF55021">
    <property type="entry name" value="ACT-like"/>
    <property type="match status" value="2"/>
</dbReference>
<evidence type="ECO:0000259" key="16">
    <source>
        <dbReference type="PROSITE" id="PS51671"/>
    </source>
</evidence>
<dbReference type="Gene3D" id="1.20.120.1320">
    <property type="entry name" value="Aspartokinase, catalytic domain"/>
    <property type="match status" value="1"/>
</dbReference>
<dbReference type="PIRSF" id="PIRSF000726">
    <property type="entry name" value="Asp_kin"/>
    <property type="match status" value="1"/>
</dbReference>
<feature type="binding site" evidence="13">
    <location>
        <begin position="219"/>
        <end position="220"/>
    </location>
    <ligand>
        <name>ATP</name>
        <dbReference type="ChEBI" id="CHEBI:30616"/>
    </ligand>
</feature>
<dbReference type="PANTHER" id="PTHR21499">
    <property type="entry name" value="ASPARTATE KINASE"/>
    <property type="match status" value="1"/>
</dbReference>
<comment type="pathway">
    <text evidence="3 15">Amino-acid biosynthesis; L-methionine biosynthesis via de novo pathway; L-homoserine from L-aspartate: step 1/3.</text>
</comment>
<dbReference type="NCBIfam" id="TIGR00657">
    <property type="entry name" value="asp_kinases"/>
    <property type="match status" value="1"/>
</dbReference>
<dbReference type="GO" id="GO:0004072">
    <property type="term" value="F:aspartate kinase activity"/>
    <property type="evidence" value="ECO:0007669"/>
    <property type="project" value="UniProtKB-EC"/>
</dbReference>